<dbReference type="Gene3D" id="3.30.830.10">
    <property type="entry name" value="Metalloenzyme, LuxS/M16 peptidase-like"/>
    <property type="match status" value="2"/>
</dbReference>
<keyword evidence="3" id="KW-1185">Reference proteome</keyword>
<dbReference type="Proteomes" id="UP000620133">
    <property type="component" value="Chromosome"/>
</dbReference>
<feature type="domain" description="Peptidase M16 C-terminal" evidence="1">
    <location>
        <begin position="164"/>
        <end position="334"/>
    </location>
</feature>
<proteinExistence type="predicted"/>
<evidence type="ECO:0000313" key="3">
    <source>
        <dbReference type="Proteomes" id="UP000620133"/>
    </source>
</evidence>
<dbReference type="SUPFAM" id="SSF63411">
    <property type="entry name" value="LuxS/MPP-like metallohydrolase"/>
    <property type="match status" value="2"/>
</dbReference>
<dbReference type="Pfam" id="PF05193">
    <property type="entry name" value="Peptidase_M16_C"/>
    <property type="match status" value="1"/>
</dbReference>
<dbReference type="GO" id="GO:0046872">
    <property type="term" value="F:metal ion binding"/>
    <property type="evidence" value="ECO:0007669"/>
    <property type="project" value="InterPro"/>
</dbReference>
<dbReference type="InterPro" id="IPR007863">
    <property type="entry name" value="Peptidase_M16_C"/>
</dbReference>
<protein>
    <submittedName>
        <fullName evidence="2">Peptidase M16</fullName>
    </submittedName>
</protein>
<evidence type="ECO:0000259" key="1">
    <source>
        <dbReference type="Pfam" id="PF05193"/>
    </source>
</evidence>
<evidence type="ECO:0000313" key="2">
    <source>
        <dbReference type="EMBL" id="BCR35944.1"/>
    </source>
</evidence>
<organism evidence="2 3">
    <name type="scientific">Mariniplasma anaerobium</name>
    <dbReference type="NCBI Taxonomy" id="2735436"/>
    <lineage>
        <taxon>Bacteria</taxon>
        <taxon>Bacillati</taxon>
        <taxon>Mycoplasmatota</taxon>
        <taxon>Mollicutes</taxon>
        <taxon>Acholeplasmatales</taxon>
        <taxon>Acholeplasmataceae</taxon>
        <taxon>Mariniplasma</taxon>
    </lineage>
</organism>
<gene>
    <name evidence="2" type="ORF">MPAN_008370</name>
</gene>
<sequence>MTDINNGFKTIQFALYFTDNDDLDTRVYRFLLSKLLISHTSTYPTKALMHKKLEELYGANLYARVERHANLNIVGVVFTCVNPLIVKDDLLLDQIIELINEMFVDRTFFNEDIFLEEKRLLIEQFDSIKDNKRVYANYEFTKLLFGNDLYGYPLPGRLEDIKKVKLEDVINYYKNQFLNQDIKIYLNGHIKEYSNLFKTKCLIQEKDKQFDIDLSFRKPRVNLYQEEMTKMNQAIIKLAYITDIYRFDDLYEAALCFDLILGGYPESRLFKEIREKQALCYDVSSGYDYYKGILVITSGVAKDKKDYALNEIKKLVEDFKVHEISLDELNHAKAYIKHQIQSSMDHQSYLTKSTFLKRILNENVSTEERLDRLEKVKLEDVVKISKSIVLDTSYALYGGDK</sequence>
<dbReference type="EMBL" id="AP024412">
    <property type="protein sequence ID" value="BCR35944.1"/>
    <property type="molecule type" value="Genomic_DNA"/>
</dbReference>
<dbReference type="AlphaFoldDB" id="A0A7U9TKL1"/>
<dbReference type="InterPro" id="IPR011249">
    <property type="entry name" value="Metalloenz_LuxS/M16"/>
</dbReference>
<name>A0A7U9TKL1_9MOLU</name>
<dbReference type="RefSeq" id="WP_176239788.1">
    <property type="nucleotide sequence ID" value="NZ_AP024412.1"/>
</dbReference>
<reference evidence="2" key="1">
    <citation type="submission" date="2021-01" db="EMBL/GenBank/DDBJ databases">
        <title>Draft genome sequence of Acholeplasmataceae bacterium strain Mahy22.</title>
        <authorList>
            <person name="Watanabe M."/>
            <person name="Kojima H."/>
            <person name="Fukui M."/>
        </authorList>
    </citation>
    <scope>NUCLEOTIDE SEQUENCE</scope>
    <source>
        <strain evidence="2">Mahy22</strain>
    </source>
</reference>
<dbReference type="KEGG" id="manr:MPAN_008370"/>
<accession>A0A7U9TKL1</accession>